<feature type="domain" description="Endonuclease GajA/Old nuclease/RecF-like AAA" evidence="2">
    <location>
        <begin position="44"/>
        <end position="499"/>
    </location>
</feature>
<name>A0A2A7AWL8_9FIRM</name>
<evidence type="ECO:0000256" key="1">
    <source>
        <dbReference type="SAM" id="Coils"/>
    </source>
</evidence>
<evidence type="ECO:0000313" key="4">
    <source>
        <dbReference type="Proteomes" id="UP000220480"/>
    </source>
</evidence>
<dbReference type="Pfam" id="PF13175">
    <property type="entry name" value="AAA_15"/>
    <property type="match status" value="1"/>
</dbReference>
<dbReference type="AlphaFoldDB" id="A0A2A7AWL8"/>
<dbReference type="InterPro" id="IPR051396">
    <property type="entry name" value="Bact_Antivir_Def_Nuclease"/>
</dbReference>
<dbReference type="PANTHER" id="PTHR43581">
    <property type="entry name" value="ATP/GTP PHOSPHATASE"/>
    <property type="match status" value="1"/>
</dbReference>
<dbReference type="SUPFAM" id="SSF52540">
    <property type="entry name" value="P-loop containing nucleoside triphosphate hydrolases"/>
    <property type="match status" value="1"/>
</dbReference>
<protein>
    <recommendedName>
        <fullName evidence="2">Endonuclease GajA/Old nuclease/RecF-like AAA domain-containing protein</fullName>
    </recommendedName>
</protein>
<dbReference type="EMBL" id="NMTZ01000026">
    <property type="protein sequence ID" value="PDX83411.1"/>
    <property type="molecule type" value="Genomic_DNA"/>
</dbReference>
<sequence>MRTELIYLWIEKDENECFEKQGFNFSPNFCVKYDAVEKKLQIKEIENINVFRDANVSNVTAVVGKNGTGKTTLMQYITALNDIQPSRKMEIKYPEKRYSDRKNRFLAVYLKDGESTFDIVNLTGNTIEYSGRKYENFEFERSVNESYTKNMSHIYFSNSAYINHENLNLRQNGINYITLTDAALDVLQREFYKRIYGVDDNIKKNADETPFNILENYYVSQENNQAFQSLLDVFYYLNQYKNGGEFCGKRIKEVDVSIEFSDMREDGDDEESRDKQEKMPFRDPFEDGKRMAWKIRDKMIISDFWDVLICNLVYELGASFAEFSERLFGKVEYSSNEVLYICERFINEQCMDERKRYYAHAIREIKSFGIYFKKNKVTGTLKNGFVKLDIAVFDDLQRCLQSGNSMILKYMKIQNLKMSSGERAFLNMMSRIYFSAHIREFLPDKSFQWEESILLIIDEIDLYLHPEWQRIIVSELLNIVKDQFPNNYFQIIVTSHSPIVLSDIPIENSIYLDRNADGLTRQVQRNEQTFGANIHALYQNAFFLNDGLAMGKFAQERINIWIEEAEKANPQKMKQIINMIGEPLICRELRKIIGRRQETIREKAKNEEHMMMLRFLKQQKAEIERQIKILEEEYSD</sequence>
<accession>A0A2A7AWL8</accession>
<dbReference type="Proteomes" id="UP000220480">
    <property type="component" value="Unassembled WGS sequence"/>
</dbReference>
<dbReference type="RefSeq" id="WP_097779970.1">
    <property type="nucleotide sequence ID" value="NZ_NMTZ01000026.1"/>
</dbReference>
<evidence type="ECO:0000259" key="2">
    <source>
        <dbReference type="Pfam" id="PF13175"/>
    </source>
</evidence>
<gene>
    <name evidence="3" type="ORF">CGS59_11020</name>
</gene>
<dbReference type="InterPro" id="IPR027417">
    <property type="entry name" value="P-loop_NTPase"/>
</dbReference>
<proteinExistence type="predicted"/>
<evidence type="ECO:0000313" key="3">
    <source>
        <dbReference type="EMBL" id="PDX83411.1"/>
    </source>
</evidence>
<comment type="caution">
    <text evidence="3">The sequence shown here is derived from an EMBL/GenBank/DDBJ whole genome shotgun (WGS) entry which is preliminary data.</text>
</comment>
<organism evidence="3 4">
    <name type="scientific">Faecalibacterium prausnitzii</name>
    <dbReference type="NCBI Taxonomy" id="853"/>
    <lineage>
        <taxon>Bacteria</taxon>
        <taxon>Bacillati</taxon>
        <taxon>Bacillota</taxon>
        <taxon>Clostridia</taxon>
        <taxon>Eubacteriales</taxon>
        <taxon>Oscillospiraceae</taxon>
        <taxon>Faecalibacterium</taxon>
    </lineage>
</organism>
<reference evidence="3 4" key="1">
    <citation type="journal article" date="2017" name="Front. Microbiol.">
        <title>New Insights into the Diversity of the Genus Faecalibacterium.</title>
        <authorList>
            <person name="Benevides L."/>
            <person name="Burman S."/>
            <person name="Martin R."/>
            <person name="Robert V."/>
            <person name="Thomas M."/>
            <person name="Miquel S."/>
            <person name="Chain F."/>
            <person name="Sokol H."/>
            <person name="Bermudez-Humaran L.G."/>
            <person name="Morrison M."/>
            <person name="Langella P."/>
            <person name="Azevedo V.A."/>
            <person name="Chatel J.M."/>
            <person name="Soares S."/>
        </authorList>
    </citation>
    <scope>NUCLEOTIDE SEQUENCE [LARGE SCALE GENOMIC DNA]</scope>
    <source>
        <strain evidence="3 4">CNCM I 4644</strain>
    </source>
</reference>
<dbReference type="InterPro" id="IPR041685">
    <property type="entry name" value="AAA_GajA/Old/RecF-like"/>
</dbReference>
<feature type="coiled-coil region" evidence="1">
    <location>
        <begin position="606"/>
        <end position="633"/>
    </location>
</feature>
<keyword evidence="1" id="KW-0175">Coiled coil</keyword>
<dbReference type="Gene3D" id="3.40.50.300">
    <property type="entry name" value="P-loop containing nucleotide triphosphate hydrolases"/>
    <property type="match status" value="2"/>
</dbReference>
<dbReference type="PANTHER" id="PTHR43581:SF2">
    <property type="entry name" value="EXCINUCLEASE ATPASE SUBUNIT"/>
    <property type="match status" value="1"/>
</dbReference>